<dbReference type="PANTHER" id="PTHR19980:SF0">
    <property type="entry name" value="CLEAVAGE STIMULATION FACTOR SUBUNIT 3"/>
    <property type="match status" value="1"/>
</dbReference>
<dbReference type="SMART" id="SM00386">
    <property type="entry name" value="HAT"/>
    <property type="match status" value="9"/>
</dbReference>
<sequence>MDSKQKYSIANIDPLTLSIKAAQEKKIQDSRDFFEQLVADYRTCGRFWKIYIEQELRARNFEEVENLFQRCVIKVLNIDLWRTYLNYVRDIKSKLPNYKEKTAQAYNFALEKIGLDVNSYSIWNDYVNFLKSVEAAGSFAENQKIMAIRKVYQKGVMNPMINVDQFWKDYCAFENQINPLIAKRMIDDRSREFMTVRKISKEYENVTKYLDRNSPCFPPQGTVEELRQKTYWKKYIEWEKSNPLKTDDLAIVAKRVMYAYEQCLLSLATHPDIYFEATSYLQQMSSIMEEKCDAVLAKFYANEAVNLYERAIESFMKKNALIYFAYCDFEESRLNYSKCKEIYEKYIEICDVDPSLCYIQYMRFLRRVEGIRSTRQIFKKARDDPRISYHVYVAAAFMEYFCTKDKNIAYKIFQLGSSKYESVPEYLLAFVELAKHINEDDTTRSLLENSIAEGKIPKDKTNEIWTEWLQFENFVGKLEDIKKVEKSRQAMIGDINQPDESESKLLIDRYKFSNLYPCSKYELKSIGYTDSNYNFAFNLFPGFKQGESLSTSLALANSSVASLGATKDKSFVSTKEDVTTSQTLETSLSANPFNRTIVTRPRFPEPDMTKMYPFKQNRDNITALQPVPGGGLFLFPSIFGDLIKRLPPPSCFDGPFVAIDEFIAHLQALKLPDDFQSFYKSYSSSRDSSKRGDEESNTTEKTNNLIDIYKQRQQKKMVK</sequence>
<dbReference type="Pfam" id="PF05843">
    <property type="entry name" value="Suf"/>
    <property type="match status" value="1"/>
</dbReference>
<name>A0A813QKK7_9BILA</name>
<reference evidence="6" key="1">
    <citation type="submission" date="2021-02" db="EMBL/GenBank/DDBJ databases">
        <authorList>
            <person name="Nowell W R."/>
        </authorList>
    </citation>
    <scope>NUCLEOTIDE SEQUENCE</scope>
    <source>
        <strain evidence="6">Ploen Becks lab</strain>
    </source>
</reference>
<dbReference type="GO" id="GO:0031124">
    <property type="term" value="P:mRNA 3'-end processing"/>
    <property type="evidence" value="ECO:0007669"/>
    <property type="project" value="InterPro"/>
</dbReference>
<dbReference type="InterPro" id="IPR011990">
    <property type="entry name" value="TPR-like_helical_dom_sf"/>
</dbReference>
<dbReference type="InterPro" id="IPR045243">
    <property type="entry name" value="Rna14-like"/>
</dbReference>
<evidence type="ECO:0000313" key="7">
    <source>
        <dbReference type="Proteomes" id="UP000663879"/>
    </source>
</evidence>
<evidence type="ECO:0000259" key="5">
    <source>
        <dbReference type="Pfam" id="PF05843"/>
    </source>
</evidence>
<feature type="region of interest" description="Disordered" evidence="4">
    <location>
        <begin position="682"/>
        <end position="706"/>
    </location>
</feature>
<feature type="domain" description="Suppressor of forked" evidence="5">
    <location>
        <begin position="16"/>
        <end position="523"/>
    </location>
</feature>
<dbReference type="AlphaFoldDB" id="A0A813QKK7"/>
<dbReference type="SUPFAM" id="SSF48452">
    <property type="entry name" value="TPR-like"/>
    <property type="match status" value="1"/>
</dbReference>
<dbReference type="GO" id="GO:0005634">
    <property type="term" value="C:nucleus"/>
    <property type="evidence" value="ECO:0007669"/>
    <property type="project" value="UniProtKB-SubCell"/>
</dbReference>
<organism evidence="6 7">
    <name type="scientific">Brachionus calyciflorus</name>
    <dbReference type="NCBI Taxonomy" id="104777"/>
    <lineage>
        <taxon>Eukaryota</taxon>
        <taxon>Metazoa</taxon>
        <taxon>Spiralia</taxon>
        <taxon>Gnathifera</taxon>
        <taxon>Rotifera</taxon>
        <taxon>Eurotatoria</taxon>
        <taxon>Monogononta</taxon>
        <taxon>Pseudotrocha</taxon>
        <taxon>Ploima</taxon>
        <taxon>Brachionidae</taxon>
        <taxon>Brachionus</taxon>
    </lineage>
</organism>
<comment type="subcellular location">
    <subcellularLocation>
        <location evidence="1">Nucleus</location>
    </subcellularLocation>
</comment>
<keyword evidence="7" id="KW-1185">Reference proteome</keyword>
<protein>
    <recommendedName>
        <fullName evidence="5">Suppressor of forked domain-containing protein</fullName>
    </recommendedName>
</protein>
<evidence type="ECO:0000256" key="4">
    <source>
        <dbReference type="SAM" id="MobiDB-lite"/>
    </source>
</evidence>
<evidence type="ECO:0000256" key="3">
    <source>
        <dbReference type="ARBA" id="ARBA00023242"/>
    </source>
</evidence>
<keyword evidence="2" id="KW-0677">Repeat</keyword>
<dbReference type="InterPro" id="IPR008847">
    <property type="entry name" value="Suf"/>
</dbReference>
<dbReference type="EMBL" id="CAJNOC010000495">
    <property type="protein sequence ID" value="CAF0768409.1"/>
    <property type="molecule type" value="Genomic_DNA"/>
</dbReference>
<evidence type="ECO:0000313" key="6">
    <source>
        <dbReference type="EMBL" id="CAF0768409.1"/>
    </source>
</evidence>
<dbReference type="PANTHER" id="PTHR19980">
    <property type="entry name" value="RNA CLEAVAGE STIMULATION FACTOR"/>
    <property type="match status" value="1"/>
</dbReference>
<comment type="caution">
    <text evidence="6">The sequence shown here is derived from an EMBL/GenBank/DDBJ whole genome shotgun (WGS) entry which is preliminary data.</text>
</comment>
<evidence type="ECO:0000256" key="2">
    <source>
        <dbReference type="ARBA" id="ARBA00022737"/>
    </source>
</evidence>
<dbReference type="Gene3D" id="1.25.40.1040">
    <property type="match status" value="1"/>
</dbReference>
<dbReference type="Proteomes" id="UP000663879">
    <property type="component" value="Unassembled WGS sequence"/>
</dbReference>
<dbReference type="GO" id="GO:0003729">
    <property type="term" value="F:mRNA binding"/>
    <property type="evidence" value="ECO:0007669"/>
    <property type="project" value="TreeGrafter"/>
</dbReference>
<accession>A0A813QKK7</accession>
<proteinExistence type="predicted"/>
<gene>
    <name evidence="6" type="ORF">OXX778_LOCUS4820</name>
</gene>
<dbReference type="OrthoDB" id="26282at2759"/>
<evidence type="ECO:0000256" key="1">
    <source>
        <dbReference type="ARBA" id="ARBA00004123"/>
    </source>
</evidence>
<keyword evidence="3" id="KW-0539">Nucleus</keyword>
<dbReference type="InterPro" id="IPR003107">
    <property type="entry name" value="HAT"/>
</dbReference>